<comment type="caution">
    <text evidence="2">The sequence shown here is derived from an EMBL/GenBank/DDBJ whole genome shotgun (WGS) entry which is preliminary data.</text>
</comment>
<dbReference type="EMBL" id="AAKFTX010000001">
    <property type="protein sequence ID" value="ECR3414210.1"/>
    <property type="molecule type" value="Genomic_DNA"/>
</dbReference>
<organism evidence="2">
    <name type="scientific">Campylobacter coli</name>
    <dbReference type="NCBI Taxonomy" id="195"/>
    <lineage>
        <taxon>Bacteria</taxon>
        <taxon>Pseudomonadati</taxon>
        <taxon>Campylobacterota</taxon>
        <taxon>Epsilonproteobacteria</taxon>
        <taxon>Campylobacterales</taxon>
        <taxon>Campylobacteraceae</taxon>
        <taxon>Campylobacter</taxon>
    </lineage>
</organism>
<accession>A0A5Y8UY64</accession>
<dbReference type="EMBL" id="AACHVJ010000001">
    <property type="protein sequence ID" value="EAK6316023.1"/>
    <property type="molecule type" value="Genomic_DNA"/>
</dbReference>
<evidence type="ECO:0000313" key="3">
    <source>
        <dbReference type="EMBL" id="ECR3414210.1"/>
    </source>
</evidence>
<feature type="transmembrane region" description="Helical" evidence="1">
    <location>
        <begin position="39"/>
        <end position="65"/>
    </location>
</feature>
<evidence type="ECO:0000313" key="2">
    <source>
        <dbReference type="EMBL" id="EAK6316023.1"/>
    </source>
</evidence>
<proteinExistence type="predicted"/>
<dbReference type="RefSeq" id="WP_023361810.1">
    <property type="nucleotide sequence ID" value="NZ_CAJGWS010000005.1"/>
</dbReference>
<keyword evidence="1" id="KW-0472">Membrane</keyword>
<dbReference type="AlphaFoldDB" id="A0A5Y8UY64"/>
<keyword evidence="1" id="KW-1133">Transmembrane helix</keyword>
<keyword evidence="1" id="KW-0812">Transmembrane</keyword>
<protein>
    <submittedName>
        <fullName evidence="2">Uncharacterized protein</fullName>
    </submittedName>
</protein>
<gene>
    <name evidence="2" type="ORF">B6566_00700</name>
    <name evidence="3" type="ORF">F1Q07_00705</name>
</gene>
<evidence type="ECO:0000256" key="1">
    <source>
        <dbReference type="SAM" id="Phobius"/>
    </source>
</evidence>
<sequence>MKITTKTLLNGNKLAIIFLIFLAPNLAFGVESTKGVLSIIYNGLLSWTPLIKTACLWVFWTLVIIDLV</sequence>
<name>A0A5Y8UY64_CAMCO</name>
<reference evidence="2" key="1">
    <citation type="submission" date="2018-05" db="EMBL/GenBank/DDBJ databases">
        <authorList>
            <consortium name="NARMS: The National Antimicrobial Resistance Monitoring System"/>
        </authorList>
    </citation>
    <scope>NUCLEOTIDE SEQUENCE</scope>
    <source>
        <strain evidence="2">CVM N56302</strain>
    </source>
</reference>
<reference evidence="3" key="2">
    <citation type="submission" date="2019-09" db="EMBL/GenBank/DDBJ databases">
        <authorList>
            <person name="Ashton P.M."/>
            <person name="Dallman T."/>
            <person name="Nair S."/>
            <person name="De Pinna E."/>
            <person name="Peters T."/>
            <person name="Grant K."/>
        </authorList>
    </citation>
    <scope>NUCLEOTIDE SEQUENCE</scope>
    <source>
        <strain evidence="3">99729</strain>
    </source>
</reference>